<evidence type="ECO:0000256" key="1">
    <source>
        <dbReference type="SAM" id="MobiDB-lite"/>
    </source>
</evidence>
<name>A0A9Q3J9E4_9BASI</name>
<organism evidence="3 4">
    <name type="scientific">Austropuccinia psidii MF-1</name>
    <dbReference type="NCBI Taxonomy" id="1389203"/>
    <lineage>
        <taxon>Eukaryota</taxon>
        <taxon>Fungi</taxon>
        <taxon>Dikarya</taxon>
        <taxon>Basidiomycota</taxon>
        <taxon>Pucciniomycotina</taxon>
        <taxon>Pucciniomycetes</taxon>
        <taxon>Pucciniales</taxon>
        <taxon>Sphaerophragmiaceae</taxon>
        <taxon>Austropuccinia</taxon>
    </lineage>
</organism>
<comment type="caution">
    <text evidence="3">The sequence shown here is derived from an EMBL/GenBank/DDBJ whole genome shotgun (WGS) entry which is preliminary data.</text>
</comment>
<evidence type="ECO:0000313" key="3">
    <source>
        <dbReference type="EMBL" id="MBW0557984.1"/>
    </source>
</evidence>
<keyword evidence="4" id="KW-1185">Reference proteome</keyword>
<keyword evidence="2" id="KW-0812">Transmembrane</keyword>
<dbReference type="EMBL" id="AVOT02066090">
    <property type="protein sequence ID" value="MBW0557984.1"/>
    <property type="molecule type" value="Genomic_DNA"/>
</dbReference>
<gene>
    <name evidence="3" type="ORF">O181_097699</name>
</gene>
<keyword evidence="2" id="KW-0472">Membrane</keyword>
<sequence length="244" mass="27515">MSSFQDTLSNPMPGRSWHVNNEFKERWQTQANSLPNWVVKEYLATGLQTTSKNEKTPLTYHSSKPISKPSRRPNHRKDIALSSPEMVFYPFLSSKVDQKYNLQPRKLSFDSRNPSYTSDPKGKHSAMGRVPRRGGYTRQSTARIAKPPFVKSTQGPSSLWTFRKKISSKNTNSSKKPMLKNLNTARTHSAHKNANPMKKRDWAKAAAIMVVMVPMGLVLLPTVVGPYALAKWGIGKGKKLARFS</sequence>
<evidence type="ECO:0000313" key="4">
    <source>
        <dbReference type="Proteomes" id="UP000765509"/>
    </source>
</evidence>
<keyword evidence="2" id="KW-1133">Transmembrane helix</keyword>
<protein>
    <submittedName>
        <fullName evidence="3">Uncharacterized protein</fullName>
    </submittedName>
</protein>
<feature type="region of interest" description="Disordered" evidence="1">
    <location>
        <begin position="107"/>
        <end position="139"/>
    </location>
</feature>
<dbReference type="Proteomes" id="UP000765509">
    <property type="component" value="Unassembled WGS sequence"/>
</dbReference>
<proteinExistence type="predicted"/>
<reference evidence="3" key="1">
    <citation type="submission" date="2021-03" db="EMBL/GenBank/DDBJ databases">
        <title>Draft genome sequence of rust myrtle Austropuccinia psidii MF-1, a brazilian biotype.</title>
        <authorList>
            <person name="Quecine M.C."/>
            <person name="Pachon D.M.R."/>
            <person name="Bonatelli M.L."/>
            <person name="Correr F.H."/>
            <person name="Franceschini L.M."/>
            <person name="Leite T.F."/>
            <person name="Margarido G.R.A."/>
            <person name="Almeida C.A."/>
            <person name="Ferrarezi J.A."/>
            <person name="Labate C.A."/>
        </authorList>
    </citation>
    <scope>NUCLEOTIDE SEQUENCE</scope>
    <source>
        <strain evidence="3">MF-1</strain>
    </source>
</reference>
<accession>A0A9Q3J9E4</accession>
<feature type="compositionally biased region" description="Basic residues" evidence="1">
    <location>
        <begin position="123"/>
        <end position="132"/>
    </location>
</feature>
<evidence type="ECO:0000256" key="2">
    <source>
        <dbReference type="SAM" id="Phobius"/>
    </source>
</evidence>
<feature type="transmembrane region" description="Helical" evidence="2">
    <location>
        <begin position="205"/>
        <end position="229"/>
    </location>
</feature>
<dbReference type="AlphaFoldDB" id="A0A9Q3J9E4"/>
<feature type="region of interest" description="Disordered" evidence="1">
    <location>
        <begin position="53"/>
        <end position="75"/>
    </location>
</feature>